<keyword evidence="7" id="KW-1185">Reference proteome</keyword>
<dbReference type="GO" id="GO:0005730">
    <property type="term" value="C:nucleolus"/>
    <property type="evidence" value="ECO:0007669"/>
    <property type="project" value="TreeGrafter"/>
</dbReference>
<accession>A0A8S0VKD5</accession>
<keyword evidence="3" id="KW-0805">Transcription regulation</keyword>
<dbReference type="SUPFAM" id="SSF48371">
    <property type="entry name" value="ARM repeat"/>
    <property type="match status" value="1"/>
</dbReference>
<dbReference type="Gramene" id="OE9A054333T1">
    <property type="protein sequence ID" value="OE9A054333C1"/>
    <property type="gene ID" value="OE9A054333"/>
</dbReference>
<comment type="function">
    <text evidence="3">Oxygenase that can act as both a histone lysine demethylase and a ribosomal histidine hydroxylase.</text>
</comment>
<keyword evidence="3" id="KW-0223">Dioxygenase</keyword>
<organism evidence="6 7">
    <name type="scientific">Olea europaea subsp. europaea</name>
    <dbReference type="NCBI Taxonomy" id="158383"/>
    <lineage>
        <taxon>Eukaryota</taxon>
        <taxon>Viridiplantae</taxon>
        <taxon>Streptophyta</taxon>
        <taxon>Embryophyta</taxon>
        <taxon>Tracheophyta</taxon>
        <taxon>Spermatophyta</taxon>
        <taxon>Magnoliopsida</taxon>
        <taxon>eudicotyledons</taxon>
        <taxon>Gunneridae</taxon>
        <taxon>Pentapetalae</taxon>
        <taxon>asterids</taxon>
        <taxon>lamiids</taxon>
        <taxon>Lamiales</taxon>
        <taxon>Oleaceae</taxon>
        <taxon>Oleeae</taxon>
        <taxon>Olea</taxon>
    </lineage>
</organism>
<dbReference type="EMBL" id="CACTIH010009348">
    <property type="protein sequence ID" value="CAA3030070.1"/>
    <property type="molecule type" value="Genomic_DNA"/>
</dbReference>
<dbReference type="GO" id="GO:0051864">
    <property type="term" value="F:histone H3K36 demethylase activity"/>
    <property type="evidence" value="ECO:0007669"/>
    <property type="project" value="TreeGrafter"/>
</dbReference>
<dbReference type="Gene3D" id="2.60.120.650">
    <property type="entry name" value="Cupin"/>
    <property type="match status" value="1"/>
</dbReference>
<feature type="compositionally biased region" description="Acidic residues" evidence="4">
    <location>
        <begin position="55"/>
        <end position="68"/>
    </location>
</feature>
<feature type="compositionally biased region" description="Low complexity" evidence="4">
    <location>
        <begin position="35"/>
        <end position="44"/>
    </location>
</feature>
<name>A0A8S0VKD5_OLEEU</name>
<feature type="region of interest" description="Disordered" evidence="4">
    <location>
        <begin position="1"/>
        <end position="121"/>
    </location>
</feature>
<dbReference type="Pfam" id="PF08007">
    <property type="entry name" value="JmjC_2"/>
    <property type="match status" value="1"/>
</dbReference>
<feature type="compositionally biased region" description="Basic residues" evidence="4">
    <location>
        <begin position="81"/>
        <end position="90"/>
    </location>
</feature>
<sequence length="867" mass="98877">MANRGRGRRGPDVERPNSERDHRDIENEALRREVQQLQQQLAHLQTERREALNQESEEEDSYGDEEEGNPFLRDHSTGSNRSRRNSKARRIRMEEQQLRRKKKKSKGKMVKKKRKTQQQKPQSNILFSLLLAAISTNANANKFLIKQCLNHLYLSLSQEFSSPIISLLPVLLKSKCAEIVCRSVEIIGALSLMSLELNEMISLDGEIVKGLILLLGSTKRKISMAACNAILDLSTTAAGQQRLLELSAMDKLILCFVQAFKSLAGIVSLCADVIMFKEDDFPVMLLHAACTLINSCTIEQMQNIQTELSDSLLIYLRRLWVEVSKQRLCSNYLKCGEEKGFYTSNIKTNNLAESIFRLSITRGQCQGPADIDNVKRSIFNQGEATFECFLSNYWEVSPHLIRDAEKASTRQDNVFSPFVQFLKSKEAVHSLLPSMLKSITSCPPIASDELNILHFIKDVRNHLGCPIIYHQDIRVIKTQSGEELHYFQEKSNSCCLAPHILHIDDILKCEEAYKEGYSIALRGMEFRFQSIAAIADGLASLFGQPSAGVNMYLTPPNSQGLACHSDDHCVFICQLMGVKKWTIFPRSSLQLPRLYEPIDKCHSFEVENKLIDERKQFLLEEGDILYIPRGFPHEAKTIIDDDEFDKNAEFSLHLTLAIEIEPPFAWDGFIQVALCCWDQKQKVYPDAYGDTVSGSLHVMSVNLLHIAIKQLGNVDPALRKACLVGAFSSSSSNEGWLGTNQRTLFWHLISKINNELKFSDALKLLEEAVQKHEDPLDQVRWVKDLIFKEEVKRSQRSDTDNGCGFHILCNHRERAETVFMEVKSKFWKEIVFEEVEQCYKVMLEKYRKVRKQYTDGMLSLHCITGDS</sequence>
<dbReference type="CDD" id="cd02208">
    <property type="entry name" value="cupin_RmlC-like"/>
    <property type="match status" value="1"/>
</dbReference>
<comment type="caution">
    <text evidence="6">The sequence shown here is derived from an EMBL/GenBank/DDBJ whole genome shotgun (WGS) entry which is preliminary data.</text>
</comment>
<dbReference type="InterPro" id="IPR003347">
    <property type="entry name" value="JmjC_dom"/>
</dbReference>
<dbReference type="AlphaFoldDB" id="A0A8S0VKD5"/>
<dbReference type="InterPro" id="IPR039994">
    <property type="entry name" value="NO66-like"/>
</dbReference>
<dbReference type="InterPro" id="IPR016024">
    <property type="entry name" value="ARM-type_fold"/>
</dbReference>
<dbReference type="PANTHER" id="PTHR13096:SF9">
    <property type="entry name" value="BIFUNCTIONAL LYSINE-SPECIFIC DEMETHYLASE AND HISTIDYL-HYDROXYLASE"/>
    <property type="match status" value="1"/>
</dbReference>
<keyword evidence="2 3" id="KW-0408">Iron</keyword>
<evidence type="ECO:0000313" key="7">
    <source>
        <dbReference type="Proteomes" id="UP000594638"/>
    </source>
</evidence>
<evidence type="ECO:0000313" key="6">
    <source>
        <dbReference type="EMBL" id="CAA3030070.1"/>
    </source>
</evidence>
<protein>
    <recommendedName>
        <fullName evidence="3">Bifunctional lysine-specific demethylase and histidyl-hydroxylase</fullName>
        <ecNumber evidence="3">1.14.11.-</ecNumber>
    </recommendedName>
</protein>
<dbReference type="PANTHER" id="PTHR13096">
    <property type="entry name" value="MINA53 MYC INDUCED NUCLEAR ANTIGEN"/>
    <property type="match status" value="1"/>
</dbReference>
<reference evidence="6 7" key="1">
    <citation type="submission" date="2019-12" db="EMBL/GenBank/DDBJ databases">
        <authorList>
            <person name="Alioto T."/>
            <person name="Alioto T."/>
            <person name="Gomez Garrido J."/>
        </authorList>
    </citation>
    <scope>NUCLEOTIDE SEQUENCE [LARGE SCALE GENOMIC DNA]</scope>
</reference>
<keyword evidence="3" id="KW-0804">Transcription</keyword>
<dbReference type="GO" id="GO:0005506">
    <property type="term" value="F:iron ion binding"/>
    <property type="evidence" value="ECO:0007669"/>
    <property type="project" value="UniProtKB-UniRule"/>
</dbReference>
<gene>
    <name evidence="6" type="ORF">OLEA9_A054333</name>
</gene>
<keyword evidence="3" id="KW-0539">Nucleus</keyword>
<dbReference type="Proteomes" id="UP000594638">
    <property type="component" value="Unassembled WGS sequence"/>
</dbReference>
<keyword evidence="3" id="KW-0560">Oxidoreductase</keyword>
<feature type="domain" description="JmjC" evidence="5">
    <location>
        <begin position="517"/>
        <end position="675"/>
    </location>
</feature>
<dbReference type="EC" id="1.14.11.-" evidence="3"/>
<comment type="cofactor">
    <cofactor evidence="3">
        <name>Fe(2+)</name>
        <dbReference type="ChEBI" id="CHEBI:29033"/>
    </cofactor>
    <text evidence="3">Binds 1 Fe(2+) ion per subunit.</text>
</comment>
<evidence type="ECO:0000256" key="4">
    <source>
        <dbReference type="SAM" id="MobiDB-lite"/>
    </source>
</evidence>
<evidence type="ECO:0000256" key="2">
    <source>
        <dbReference type="ARBA" id="ARBA00023004"/>
    </source>
</evidence>
<dbReference type="OrthoDB" id="425950at2759"/>
<dbReference type="SUPFAM" id="SSF51197">
    <property type="entry name" value="Clavaminate synthase-like"/>
    <property type="match status" value="1"/>
</dbReference>
<keyword evidence="1 3" id="KW-0479">Metal-binding</keyword>
<dbReference type="PROSITE" id="PS51184">
    <property type="entry name" value="JMJC"/>
    <property type="match status" value="1"/>
</dbReference>
<feature type="compositionally biased region" description="Basic residues" evidence="4">
    <location>
        <begin position="99"/>
        <end position="117"/>
    </location>
</feature>
<comment type="similarity">
    <text evidence="3">Belongs to the ROX family.</text>
</comment>
<evidence type="ECO:0000256" key="1">
    <source>
        <dbReference type="ARBA" id="ARBA00022723"/>
    </source>
</evidence>
<dbReference type="GO" id="GO:0032453">
    <property type="term" value="F:histone H3K4 demethylase activity"/>
    <property type="evidence" value="ECO:0007669"/>
    <property type="project" value="TreeGrafter"/>
</dbReference>
<feature type="compositionally biased region" description="Basic and acidic residues" evidence="4">
    <location>
        <begin position="9"/>
        <end position="34"/>
    </location>
</feature>
<comment type="subcellular location">
    <subcellularLocation>
        <location evidence="3">Nucleus</location>
    </subcellularLocation>
</comment>
<evidence type="ECO:0000259" key="5">
    <source>
        <dbReference type="PROSITE" id="PS51184"/>
    </source>
</evidence>
<proteinExistence type="inferred from homology"/>
<evidence type="ECO:0000256" key="3">
    <source>
        <dbReference type="RuleBase" id="RU366061"/>
    </source>
</evidence>